<name>A0ABR7WVK5_9SPHI</name>
<keyword evidence="4" id="KW-1185">Reference proteome</keyword>
<feature type="chain" id="PRO_5046657557" evidence="1">
    <location>
        <begin position="20"/>
        <end position="206"/>
    </location>
</feature>
<evidence type="ECO:0000259" key="2">
    <source>
        <dbReference type="Pfam" id="PF13568"/>
    </source>
</evidence>
<accession>A0ABR7WVK5</accession>
<dbReference type="InterPro" id="IPR025665">
    <property type="entry name" value="Beta-barrel_OMP_2"/>
</dbReference>
<evidence type="ECO:0000313" key="3">
    <source>
        <dbReference type="EMBL" id="MBD1366316.1"/>
    </source>
</evidence>
<proteinExistence type="predicted"/>
<dbReference type="Proteomes" id="UP000606600">
    <property type="component" value="Unassembled WGS sequence"/>
</dbReference>
<comment type="caution">
    <text evidence="3">The sequence shown here is derived from an EMBL/GenBank/DDBJ whole genome shotgun (WGS) entry which is preliminary data.</text>
</comment>
<feature type="domain" description="Outer membrane protein beta-barrel" evidence="2">
    <location>
        <begin position="23"/>
        <end position="184"/>
    </location>
</feature>
<sequence>MKKLLLSIVFVAASMGAFAQIPKFGIKGGVNFANVSASSGSVSASFDNLTTFSVGAFADLKAGAISIQPGLFYTGKGFQFDNQIANETDKIKLFYLQVPVNFVYHAPIVVGNIYVGAGPFVAYGISGKSKATSGGTSIEEDITFGDGEDDIKRTEFGLQGIAGLQLKGGFLVGISYDLGLSNIANNIDGEGSVKNKVFGVSVGFTF</sequence>
<organism evidence="3 4">
    <name type="scientific">Mucilaginibacter pankratovii</name>
    <dbReference type="NCBI Taxonomy" id="2772110"/>
    <lineage>
        <taxon>Bacteria</taxon>
        <taxon>Pseudomonadati</taxon>
        <taxon>Bacteroidota</taxon>
        <taxon>Sphingobacteriia</taxon>
        <taxon>Sphingobacteriales</taxon>
        <taxon>Sphingobacteriaceae</taxon>
        <taxon>Mucilaginibacter</taxon>
    </lineage>
</organism>
<gene>
    <name evidence="3" type="ORF">IDJ77_21060</name>
</gene>
<evidence type="ECO:0000256" key="1">
    <source>
        <dbReference type="SAM" id="SignalP"/>
    </source>
</evidence>
<reference evidence="3 4" key="1">
    <citation type="submission" date="2020-09" db="EMBL/GenBank/DDBJ databases">
        <title>Novel species of Mucilaginibacter isolated from a glacier on the Tibetan Plateau.</title>
        <authorList>
            <person name="Liu Q."/>
            <person name="Xin Y.-H."/>
        </authorList>
    </citation>
    <scope>NUCLEOTIDE SEQUENCE [LARGE SCALE GENOMIC DNA]</scope>
    <source>
        <strain evidence="3 4">ZT4R22</strain>
    </source>
</reference>
<dbReference type="EMBL" id="JACWMY010000012">
    <property type="protein sequence ID" value="MBD1366316.1"/>
    <property type="molecule type" value="Genomic_DNA"/>
</dbReference>
<dbReference type="Pfam" id="PF13568">
    <property type="entry name" value="OMP_b-brl_2"/>
    <property type="match status" value="1"/>
</dbReference>
<evidence type="ECO:0000313" key="4">
    <source>
        <dbReference type="Proteomes" id="UP000606600"/>
    </source>
</evidence>
<protein>
    <submittedName>
        <fullName evidence="3">PorT family protein</fullName>
    </submittedName>
</protein>
<dbReference type="RefSeq" id="WP_191190965.1">
    <property type="nucleotide sequence ID" value="NZ_JACWMY010000012.1"/>
</dbReference>
<keyword evidence="1" id="KW-0732">Signal</keyword>
<feature type="signal peptide" evidence="1">
    <location>
        <begin position="1"/>
        <end position="19"/>
    </location>
</feature>